<dbReference type="Gene3D" id="2.60.120.10">
    <property type="entry name" value="Jelly Rolls"/>
    <property type="match status" value="1"/>
</dbReference>
<dbReference type="InterPro" id="IPR011051">
    <property type="entry name" value="RmlC_Cupin_sf"/>
</dbReference>
<evidence type="ECO:0000313" key="2">
    <source>
        <dbReference type="EMBL" id="GIN55821.1"/>
    </source>
</evidence>
<proteinExistence type="predicted"/>
<evidence type="ECO:0000313" key="3">
    <source>
        <dbReference type="Proteomes" id="UP000679950"/>
    </source>
</evidence>
<organism evidence="2 3">
    <name type="scientific">Lederbergia ruris</name>
    <dbReference type="NCBI Taxonomy" id="217495"/>
    <lineage>
        <taxon>Bacteria</taxon>
        <taxon>Bacillati</taxon>
        <taxon>Bacillota</taxon>
        <taxon>Bacilli</taxon>
        <taxon>Bacillales</taxon>
        <taxon>Bacillaceae</taxon>
        <taxon>Lederbergia</taxon>
    </lineage>
</organism>
<dbReference type="Pfam" id="PF07883">
    <property type="entry name" value="Cupin_2"/>
    <property type="match status" value="1"/>
</dbReference>
<feature type="domain" description="Cupin type-2" evidence="1">
    <location>
        <begin position="87"/>
        <end position="162"/>
    </location>
</feature>
<dbReference type="InterPro" id="IPR013096">
    <property type="entry name" value="Cupin_2"/>
</dbReference>
<gene>
    <name evidence="2" type="primary">yrkC</name>
    <name evidence="2" type="ORF">J8TS2_01400</name>
</gene>
<keyword evidence="3" id="KW-1185">Reference proteome</keyword>
<dbReference type="CDD" id="cd02223">
    <property type="entry name" value="cupin_Bh2720-like"/>
    <property type="match status" value="1"/>
</dbReference>
<dbReference type="InterPro" id="IPR052538">
    <property type="entry name" value="Flavonoid_dioxygenase-like"/>
</dbReference>
<accession>A0ABQ4KCX3</accession>
<dbReference type="PANTHER" id="PTHR43346">
    <property type="entry name" value="LIGAND BINDING DOMAIN PROTEIN, PUTATIVE (AFU_ORTHOLOGUE AFUA_6G14370)-RELATED"/>
    <property type="match status" value="1"/>
</dbReference>
<evidence type="ECO:0000259" key="1">
    <source>
        <dbReference type="Pfam" id="PF07883"/>
    </source>
</evidence>
<name>A0ABQ4KCX3_9BACI</name>
<dbReference type="PANTHER" id="PTHR43346:SF1">
    <property type="entry name" value="QUERCETIN 2,3-DIOXYGENASE-RELATED"/>
    <property type="match status" value="1"/>
</dbReference>
<reference evidence="2 3" key="1">
    <citation type="submission" date="2021-03" db="EMBL/GenBank/DDBJ databases">
        <title>Antimicrobial resistance genes in bacteria isolated from Japanese honey, and their potential for conferring macrolide and lincosamide resistance in the American foulbrood pathogen Paenibacillus larvae.</title>
        <authorList>
            <person name="Okamoto M."/>
            <person name="Kumagai M."/>
            <person name="Kanamori H."/>
            <person name="Takamatsu D."/>
        </authorList>
    </citation>
    <scope>NUCLEOTIDE SEQUENCE [LARGE SCALE GENOMIC DNA]</scope>
    <source>
        <strain evidence="2 3">J8TS2</strain>
    </source>
</reference>
<dbReference type="EMBL" id="BORB01000001">
    <property type="protein sequence ID" value="GIN55821.1"/>
    <property type="molecule type" value="Genomic_DNA"/>
</dbReference>
<dbReference type="InterPro" id="IPR014710">
    <property type="entry name" value="RmlC-like_jellyroll"/>
</dbReference>
<comment type="caution">
    <text evidence="2">The sequence shown here is derived from an EMBL/GenBank/DDBJ whole genome shotgun (WGS) entry which is preliminary data.</text>
</comment>
<protein>
    <recommendedName>
        <fullName evidence="1">Cupin type-2 domain-containing protein</fullName>
    </recommendedName>
</protein>
<sequence length="204" mass="23266">MYYYPNMYPHQYPYYANVPLNNYGRQSVYWNNPVEEHANSSFHNGDTRISLKDYGAKPFVVNINEAAKKNNTYRTALWTGTHLQVTLMSLNVGEDIGLEIHPNVDQFLRIEQGQGIVQMGKRKDKLNFKSKIYDDTAIMVPAGTWHNIINTGNIPLKLYSIYAPPNHPFGTIHVTKQDAVAAEEGYGHGNRNGRTPEYAYPWNG</sequence>
<dbReference type="Proteomes" id="UP000679950">
    <property type="component" value="Unassembled WGS sequence"/>
</dbReference>
<dbReference type="RefSeq" id="WP_212964880.1">
    <property type="nucleotide sequence ID" value="NZ_BORB01000001.1"/>
</dbReference>
<dbReference type="SUPFAM" id="SSF51182">
    <property type="entry name" value="RmlC-like cupins"/>
    <property type="match status" value="1"/>
</dbReference>